<keyword evidence="2" id="KW-0732">Signal</keyword>
<reference evidence="3 4" key="1">
    <citation type="submission" date="2024-06" db="EMBL/GenBank/DDBJ databases">
        <title>Genomic Encyclopedia of Type Strains, Phase V (KMG-V): Genome sequencing to study the core and pangenomes of soil and plant-associated prokaryotes.</title>
        <authorList>
            <person name="Whitman W."/>
        </authorList>
    </citation>
    <scope>NUCLEOTIDE SEQUENCE [LARGE SCALE GENOMIC DNA]</scope>
    <source>
        <strain evidence="3 4">NE40</strain>
    </source>
</reference>
<evidence type="ECO:0000313" key="4">
    <source>
        <dbReference type="Proteomes" id="UP001549366"/>
    </source>
</evidence>
<feature type="compositionally biased region" description="Basic and acidic residues" evidence="1">
    <location>
        <begin position="413"/>
        <end position="426"/>
    </location>
</feature>
<name>A0ABV2SBT4_9GAMM</name>
<sequence length="440" mass="48618">MIIARWFMKWCCILSLFFTSFVLAAEVDFLNYPEIENWVAKSPYELSRKINRHLTPASPRLSETDINQKQIQFAGSGSLELNKPLKLSAAEAGMLKDAIVANEEGLNSWFIPADLVQASGQLVGFGRNSLSRDRLLPVNSFPLQSSSRLTFSARPGFEYPFLILVYEKVVNLSHLRVDASNLPSTPGGCYLQEVVKVEFEGVEYDSWIIPEVLNLQKPVCPSYNGSGLLADGRVPMQEVVKGGRPNRAKIRQASDARKNNKKASGGGAAPPPPPPPSGGSAGAAGGDDGDGDKDKRRYKDDTSKPDEAEEDDENKEEEDKGNGSKKNTKVKGRRMKTVAVTSSANLKQLRRVFRRISHEVGRSRRRGKGAADRNTINEELAKATDDDWKEIVVMPGFSDCQAAFGIEVPSEYEKQFDWREQQKPSSDESEENSGSAEEDD</sequence>
<accession>A0ABV2SBT4</accession>
<comment type="caution">
    <text evidence="3">The sequence shown here is derived from an EMBL/GenBank/DDBJ whole genome shotgun (WGS) entry which is preliminary data.</text>
</comment>
<gene>
    <name evidence="3" type="ORF">V5J35_000397</name>
</gene>
<feature type="compositionally biased region" description="Acidic residues" evidence="1">
    <location>
        <begin position="427"/>
        <end position="440"/>
    </location>
</feature>
<feature type="compositionally biased region" description="Basic and acidic residues" evidence="1">
    <location>
        <begin position="292"/>
        <end position="306"/>
    </location>
</feature>
<feature type="region of interest" description="Disordered" evidence="1">
    <location>
        <begin position="238"/>
        <end position="337"/>
    </location>
</feature>
<feature type="chain" id="PRO_5047261909" evidence="2">
    <location>
        <begin position="25"/>
        <end position="440"/>
    </location>
</feature>
<protein>
    <submittedName>
        <fullName evidence="3">Uncharacterized protein</fullName>
    </submittedName>
</protein>
<feature type="region of interest" description="Disordered" evidence="1">
    <location>
        <begin position="413"/>
        <end position="440"/>
    </location>
</feature>
<organism evidence="3 4">
    <name type="scientific">Endozoicomonas lisbonensis</name>
    <dbReference type="NCBI Taxonomy" id="3120522"/>
    <lineage>
        <taxon>Bacteria</taxon>
        <taxon>Pseudomonadati</taxon>
        <taxon>Pseudomonadota</taxon>
        <taxon>Gammaproteobacteria</taxon>
        <taxon>Oceanospirillales</taxon>
        <taxon>Endozoicomonadaceae</taxon>
        <taxon>Endozoicomonas</taxon>
    </lineage>
</organism>
<evidence type="ECO:0000256" key="1">
    <source>
        <dbReference type="SAM" id="MobiDB-lite"/>
    </source>
</evidence>
<dbReference type="Proteomes" id="UP001549366">
    <property type="component" value="Unassembled WGS sequence"/>
</dbReference>
<evidence type="ECO:0000313" key="3">
    <source>
        <dbReference type="EMBL" id="MET4755205.1"/>
    </source>
</evidence>
<feature type="compositionally biased region" description="Acidic residues" evidence="1">
    <location>
        <begin position="307"/>
        <end position="316"/>
    </location>
</feature>
<dbReference type="RefSeq" id="WP_354009653.1">
    <property type="nucleotide sequence ID" value="NZ_JBEWTA010000001.1"/>
</dbReference>
<feature type="compositionally biased region" description="Basic residues" evidence="1">
    <location>
        <begin position="326"/>
        <end position="336"/>
    </location>
</feature>
<evidence type="ECO:0000256" key="2">
    <source>
        <dbReference type="SAM" id="SignalP"/>
    </source>
</evidence>
<feature type="signal peptide" evidence="2">
    <location>
        <begin position="1"/>
        <end position="24"/>
    </location>
</feature>
<keyword evidence="4" id="KW-1185">Reference proteome</keyword>
<dbReference type="EMBL" id="JBEWTB010000002">
    <property type="protein sequence ID" value="MET4755205.1"/>
    <property type="molecule type" value="Genomic_DNA"/>
</dbReference>
<proteinExistence type="predicted"/>